<name>X6LLL1_RETFI</name>
<dbReference type="SUPFAM" id="SSF48371">
    <property type="entry name" value="ARM repeat"/>
    <property type="match status" value="1"/>
</dbReference>
<feature type="repeat" description="ANK" evidence="1">
    <location>
        <begin position="370"/>
        <end position="402"/>
    </location>
</feature>
<dbReference type="Gene3D" id="1.25.10.10">
    <property type="entry name" value="Leucine-rich Repeat Variant"/>
    <property type="match status" value="1"/>
</dbReference>
<dbReference type="InterPro" id="IPR011989">
    <property type="entry name" value="ARM-like"/>
</dbReference>
<dbReference type="OrthoDB" id="1658288at2759"/>
<evidence type="ECO:0000313" key="3">
    <source>
        <dbReference type="Proteomes" id="UP000023152"/>
    </source>
</evidence>
<comment type="caution">
    <text evidence="2">The sequence shown here is derived from an EMBL/GenBank/DDBJ whole genome shotgun (WGS) entry which is preliminary data.</text>
</comment>
<feature type="non-terminal residue" evidence="2">
    <location>
        <position position="403"/>
    </location>
</feature>
<reference evidence="2 3" key="1">
    <citation type="journal article" date="2013" name="Curr. Biol.">
        <title>The Genome of the Foraminiferan Reticulomyxa filosa.</title>
        <authorList>
            <person name="Glockner G."/>
            <person name="Hulsmann N."/>
            <person name="Schleicher M."/>
            <person name="Noegel A.A."/>
            <person name="Eichinger L."/>
            <person name="Gallinger C."/>
            <person name="Pawlowski J."/>
            <person name="Sierra R."/>
            <person name="Euteneuer U."/>
            <person name="Pillet L."/>
            <person name="Moustafa A."/>
            <person name="Platzer M."/>
            <person name="Groth M."/>
            <person name="Szafranski K."/>
            <person name="Schliwa M."/>
        </authorList>
    </citation>
    <scope>NUCLEOTIDE SEQUENCE [LARGE SCALE GENOMIC DNA]</scope>
</reference>
<dbReference type="AlphaFoldDB" id="X6LLL1"/>
<dbReference type="PROSITE" id="PS50297">
    <property type="entry name" value="ANK_REP_REGION"/>
    <property type="match status" value="1"/>
</dbReference>
<organism evidence="2 3">
    <name type="scientific">Reticulomyxa filosa</name>
    <dbReference type="NCBI Taxonomy" id="46433"/>
    <lineage>
        <taxon>Eukaryota</taxon>
        <taxon>Sar</taxon>
        <taxon>Rhizaria</taxon>
        <taxon>Retaria</taxon>
        <taxon>Foraminifera</taxon>
        <taxon>Monothalamids</taxon>
        <taxon>Reticulomyxidae</taxon>
        <taxon>Reticulomyxa</taxon>
    </lineage>
</organism>
<dbReference type="SMART" id="SM00248">
    <property type="entry name" value="ANK"/>
    <property type="match status" value="2"/>
</dbReference>
<dbReference type="EMBL" id="ASPP01036302">
    <property type="protein sequence ID" value="ETO02251.1"/>
    <property type="molecule type" value="Genomic_DNA"/>
</dbReference>
<dbReference type="InterPro" id="IPR036770">
    <property type="entry name" value="Ankyrin_rpt-contain_sf"/>
</dbReference>
<dbReference type="InterPro" id="IPR002110">
    <property type="entry name" value="Ankyrin_rpt"/>
</dbReference>
<dbReference type="Proteomes" id="UP000023152">
    <property type="component" value="Unassembled WGS sequence"/>
</dbReference>
<dbReference type="InterPro" id="IPR016024">
    <property type="entry name" value="ARM-type_fold"/>
</dbReference>
<accession>X6LLL1</accession>
<protein>
    <submittedName>
        <fullName evidence="2">Uncharacterized protein</fullName>
    </submittedName>
</protein>
<evidence type="ECO:0000256" key="1">
    <source>
        <dbReference type="PROSITE-ProRule" id="PRU00023"/>
    </source>
</evidence>
<keyword evidence="3" id="KW-1185">Reference proteome</keyword>
<dbReference type="PROSITE" id="PS50088">
    <property type="entry name" value="ANK_REPEAT"/>
    <property type="match status" value="1"/>
</dbReference>
<feature type="non-terminal residue" evidence="2">
    <location>
        <position position="1"/>
    </location>
</feature>
<proteinExistence type="predicted"/>
<sequence>ISGKLNEKQLEEVVNTLMSGLKDDDYFVRKSYAKSLGVISTNSTDKQLEEVFNALPKEQQDCYFDSYEKALEEISTKWNEKQSKRVFNALIFFSKHSSNTNNDKDKDRRLMKLLGVISTNLTDKQLEGVFNALPNNLAYYYFKSYKKALEEISTKWNEKQTERAFNALIFVFKHSMDTNNDKDYYLVELLGIISTKLNDKQFYLLVIHLLERAKNKCELYVNRALSKISEDMWKRATICGLKENIQMKNENTLMNKENSNNYICKIDNDTNIRLLVFGLMTFNPCIQLNCDDNNTNFDALDELIRYCDKQAIKWKFPTQLKWNNISNDENEFKGYYTVIHEAARSGDLSQFKLTLQNHPDIDINDSCNEHRQTPLHLAINNGHWDIARYCIQKEAYIDIREGA</sequence>
<dbReference type="Pfam" id="PF12796">
    <property type="entry name" value="Ank_2"/>
    <property type="match status" value="1"/>
</dbReference>
<evidence type="ECO:0000313" key="2">
    <source>
        <dbReference type="EMBL" id="ETO02251.1"/>
    </source>
</evidence>
<dbReference type="Gene3D" id="1.25.40.20">
    <property type="entry name" value="Ankyrin repeat-containing domain"/>
    <property type="match status" value="1"/>
</dbReference>
<keyword evidence="1" id="KW-0040">ANK repeat</keyword>
<gene>
    <name evidence="2" type="ORF">RFI_35185</name>
</gene>
<dbReference type="SUPFAM" id="SSF48403">
    <property type="entry name" value="Ankyrin repeat"/>
    <property type="match status" value="1"/>
</dbReference>